<reference evidence="1 2" key="1">
    <citation type="submission" date="2019-06" db="EMBL/GenBank/DDBJ databases">
        <title>Complete genome sequence of Antarcticibacterium flavum KCTC 52984T from an Antarctic marine sediment.</title>
        <authorList>
            <person name="Lee Y.M."/>
            <person name="Shin S.C."/>
        </authorList>
    </citation>
    <scope>NUCLEOTIDE SEQUENCE [LARGE SCALE GENOMIC DNA]</scope>
    <source>
        <strain evidence="1 2">KCTC 52984</strain>
    </source>
</reference>
<proteinExistence type="predicted"/>
<sequence length="117" mass="13566">MLVYTKQALKQIQQKILIAMNKIVMLTGFYLLALNISAQTSTNKDTIYILFEDVYKEMRKDNFTEALQAGSPEEKLKKSIVFYIEQMEPPEGYDFEFSFSHFNQSQRAYNTFGGTPP</sequence>
<dbReference type="RefSeq" id="WP_139065906.1">
    <property type="nucleotide sequence ID" value="NZ_CP040812.1"/>
</dbReference>
<evidence type="ECO:0000313" key="1">
    <source>
        <dbReference type="EMBL" id="QCY69337.1"/>
    </source>
</evidence>
<protein>
    <submittedName>
        <fullName evidence="1">Uncharacterized protein</fullName>
    </submittedName>
</protein>
<name>A0A5B7X1R2_9FLAO</name>
<dbReference type="KEGG" id="afla:FHG64_07990"/>
<organism evidence="1 2">
    <name type="scientific">Antarcticibacterium flavum</name>
    <dbReference type="NCBI Taxonomy" id="2058175"/>
    <lineage>
        <taxon>Bacteria</taxon>
        <taxon>Pseudomonadati</taxon>
        <taxon>Bacteroidota</taxon>
        <taxon>Flavobacteriia</taxon>
        <taxon>Flavobacteriales</taxon>
        <taxon>Flavobacteriaceae</taxon>
        <taxon>Antarcticibacterium</taxon>
    </lineage>
</organism>
<evidence type="ECO:0000313" key="2">
    <source>
        <dbReference type="Proteomes" id="UP000309016"/>
    </source>
</evidence>
<keyword evidence="2" id="KW-1185">Reference proteome</keyword>
<gene>
    <name evidence="1" type="ORF">FHG64_07990</name>
</gene>
<dbReference type="Proteomes" id="UP000309016">
    <property type="component" value="Chromosome"/>
</dbReference>
<dbReference type="AlphaFoldDB" id="A0A5B7X1R2"/>
<dbReference type="EMBL" id="CP040812">
    <property type="protein sequence ID" value="QCY69337.1"/>
    <property type="molecule type" value="Genomic_DNA"/>
</dbReference>
<dbReference type="OrthoDB" id="1444646at2"/>
<accession>A0A5B7X1R2</accession>